<dbReference type="AlphaFoldDB" id="A0A0J7JCZ6"/>
<comment type="caution">
    <text evidence="1">The sequence shown here is derived from an EMBL/GenBank/DDBJ whole genome shotgun (WGS) entry which is preliminary data.</text>
</comment>
<name>A0A0J7JCZ6_9GAMM</name>
<organism evidence="1 2">
    <name type="scientific">Marinobacter subterrani</name>
    <dbReference type="NCBI Taxonomy" id="1658765"/>
    <lineage>
        <taxon>Bacteria</taxon>
        <taxon>Pseudomonadati</taxon>
        <taxon>Pseudomonadota</taxon>
        <taxon>Gammaproteobacteria</taxon>
        <taxon>Pseudomonadales</taxon>
        <taxon>Marinobacteraceae</taxon>
        <taxon>Marinobacter</taxon>
    </lineage>
</organism>
<evidence type="ECO:0000313" key="1">
    <source>
        <dbReference type="EMBL" id="KMQ76383.1"/>
    </source>
</evidence>
<dbReference type="OrthoDB" id="6354731at2"/>
<protein>
    <submittedName>
        <fullName evidence="1">Uncharacterized protein</fullName>
    </submittedName>
</protein>
<dbReference type="PATRIC" id="fig|1658765.3.peg.2615"/>
<dbReference type="EMBL" id="LFBU01000001">
    <property type="protein sequence ID" value="KMQ76383.1"/>
    <property type="molecule type" value="Genomic_DNA"/>
</dbReference>
<accession>A0A0J7JCZ6</accession>
<reference evidence="1 2" key="1">
    <citation type="submission" date="2015-06" db="EMBL/GenBank/DDBJ databases">
        <title>Marinobacter subterrani, a genetically tractable neutrophilic iron-oxidizing strain isolated from the Soudan Iron Mine.</title>
        <authorList>
            <person name="Bonis B.M."/>
            <person name="Gralnick J.A."/>
        </authorList>
    </citation>
    <scope>NUCLEOTIDE SEQUENCE [LARGE SCALE GENOMIC DNA]</scope>
    <source>
        <strain evidence="1 2">JG233</strain>
    </source>
</reference>
<dbReference type="RefSeq" id="WP_048496366.1">
    <property type="nucleotide sequence ID" value="NZ_LFBU01000001.1"/>
</dbReference>
<sequence>MGVTRDWEDIRPVGLEGFKDREMLWLWCRLTVEGYKFNADFVGDEESRARHVIKHLHDSDHETVGTLREYRNECFSRQLAASEFSWIQPRNERLKHWIIEALSRYGQQLGVNAPPFNQSVLSYPDQVMLTFDLGDAPVGIKQWVMSQLRREWSSNIEIDPALDWIRKSDDEQCRWVVEAVLQSDIGSWVSLNLPSPVSSEDRFLIAVNALDRSGLPLQFKKLFLKDLKSKWDKKNKKAVARKVQCNLNVDPMIKEQIKELAKDKGVKMGEYVEFLVTEEIKRKEAQGALETSSSR</sequence>
<evidence type="ECO:0000313" key="2">
    <source>
        <dbReference type="Proteomes" id="UP000036102"/>
    </source>
</evidence>
<proteinExistence type="predicted"/>
<dbReference type="Proteomes" id="UP000036102">
    <property type="component" value="Unassembled WGS sequence"/>
</dbReference>
<gene>
    <name evidence="1" type="ORF">Msub_12596</name>
</gene>
<keyword evidence="2" id="KW-1185">Reference proteome</keyword>